<organism evidence="7 9">
    <name type="scientific">Medicago truncatula</name>
    <name type="common">Barrel medic</name>
    <name type="synonym">Medicago tribuloides</name>
    <dbReference type="NCBI Taxonomy" id="3880"/>
    <lineage>
        <taxon>Eukaryota</taxon>
        <taxon>Viridiplantae</taxon>
        <taxon>Streptophyta</taxon>
        <taxon>Embryophyta</taxon>
        <taxon>Tracheophyta</taxon>
        <taxon>Spermatophyta</taxon>
        <taxon>Magnoliopsida</taxon>
        <taxon>eudicotyledons</taxon>
        <taxon>Gunneridae</taxon>
        <taxon>Pentapetalae</taxon>
        <taxon>rosids</taxon>
        <taxon>fabids</taxon>
        <taxon>Fabales</taxon>
        <taxon>Fabaceae</taxon>
        <taxon>Papilionoideae</taxon>
        <taxon>50 kb inversion clade</taxon>
        <taxon>NPAAA clade</taxon>
        <taxon>Hologalegina</taxon>
        <taxon>IRL clade</taxon>
        <taxon>Trifolieae</taxon>
        <taxon>Medicago</taxon>
    </lineage>
</organism>
<gene>
    <name evidence="8" type="primary">11419490</name>
    <name evidence="7" type="ordered locus">MTR_8g063590</name>
</gene>
<dbReference type="GO" id="GO:0015297">
    <property type="term" value="F:antiporter activity"/>
    <property type="evidence" value="ECO:0007669"/>
    <property type="project" value="InterPro"/>
</dbReference>
<dbReference type="CDD" id="cd13132">
    <property type="entry name" value="MATE_eukaryotic"/>
    <property type="match status" value="1"/>
</dbReference>
<keyword evidence="3 6" id="KW-0812">Transmembrane</keyword>
<evidence type="ECO:0000256" key="3">
    <source>
        <dbReference type="ARBA" id="ARBA00022692"/>
    </source>
</evidence>
<feature type="transmembrane region" description="Helical" evidence="6">
    <location>
        <begin position="278"/>
        <end position="304"/>
    </location>
</feature>
<feature type="transmembrane region" description="Helical" evidence="6">
    <location>
        <begin position="458"/>
        <end position="481"/>
    </location>
</feature>
<evidence type="ECO:0000256" key="6">
    <source>
        <dbReference type="RuleBase" id="RU004914"/>
    </source>
</evidence>
<dbReference type="InterPro" id="IPR045069">
    <property type="entry name" value="MATE_euk"/>
</dbReference>
<evidence type="ECO:0000313" key="8">
    <source>
        <dbReference type="EnsemblPlants" id="AET03173"/>
    </source>
</evidence>
<feature type="transmembrane region" description="Helical" evidence="6">
    <location>
        <begin position="57"/>
        <end position="82"/>
    </location>
</feature>
<dbReference type="eggNOG" id="KOG1347">
    <property type="taxonomic scope" value="Eukaryota"/>
</dbReference>
<dbReference type="PANTHER" id="PTHR11206">
    <property type="entry name" value="MULTIDRUG RESISTANCE PROTEIN"/>
    <property type="match status" value="1"/>
</dbReference>
<evidence type="ECO:0000256" key="4">
    <source>
        <dbReference type="ARBA" id="ARBA00022989"/>
    </source>
</evidence>
<name>G7LG59_MEDTR</name>
<feature type="transmembrane region" description="Helical" evidence="6">
    <location>
        <begin position="236"/>
        <end position="257"/>
    </location>
</feature>
<dbReference type="KEGG" id="mtr:11419490"/>
<dbReference type="NCBIfam" id="TIGR00797">
    <property type="entry name" value="matE"/>
    <property type="match status" value="1"/>
</dbReference>
<dbReference type="OMA" id="ICMNYWI"/>
<reference evidence="7 9" key="1">
    <citation type="journal article" date="2011" name="Nature">
        <title>The Medicago genome provides insight into the evolution of rhizobial symbioses.</title>
        <authorList>
            <person name="Young N.D."/>
            <person name="Debelle F."/>
            <person name="Oldroyd G.E."/>
            <person name="Geurts R."/>
            <person name="Cannon S.B."/>
            <person name="Udvardi M.K."/>
            <person name="Benedito V.A."/>
            <person name="Mayer K.F."/>
            <person name="Gouzy J."/>
            <person name="Schoof H."/>
            <person name="Van de Peer Y."/>
            <person name="Proost S."/>
            <person name="Cook D.R."/>
            <person name="Meyers B.C."/>
            <person name="Spannagl M."/>
            <person name="Cheung F."/>
            <person name="De Mita S."/>
            <person name="Krishnakumar V."/>
            <person name="Gundlach H."/>
            <person name="Zhou S."/>
            <person name="Mudge J."/>
            <person name="Bharti A.K."/>
            <person name="Murray J.D."/>
            <person name="Naoumkina M.A."/>
            <person name="Rosen B."/>
            <person name="Silverstein K.A."/>
            <person name="Tang H."/>
            <person name="Rombauts S."/>
            <person name="Zhao P.X."/>
            <person name="Zhou P."/>
            <person name="Barbe V."/>
            <person name="Bardou P."/>
            <person name="Bechner M."/>
            <person name="Bellec A."/>
            <person name="Berger A."/>
            <person name="Berges H."/>
            <person name="Bidwell S."/>
            <person name="Bisseling T."/>
            <person name="Choisne N."/>
            <person name="Couloux A."/>
            <person name="Denny R."/>
            <person name="Deshpande S."/>
            <person name="Dai X."/>
            <person name="Doyle J.J."/>
            <person name="Dudez A.M."/>
            <person name="Farmer A.D."/>
            <person name="Fouteau S."/>
            <person name="Franken C."/>
            <person name="Gibelin C."/>
            <person name="Gish J."/>
            <person name="Goldstein S."/>
            <person name="Gonzalez A.J."/>
            <person name="Green P.J."/>
            <person name="Hallab A."/>
            <person name="Hartog M."/>
            <person name="Hua A."/>
            <person name="Humphray S.J."/>
            <person name="Jeong D.H."/>
            <person name="Jing Y."/>
            <person name="Jocker A."/>
            <person name="Kenton S.M."/>
            <person name="Kim D.J."/>
            <person name="Klee K."/>
            <person name="Lai H."/>
            <person name="Lang C."/>
            <person name="Lin S."/>
            <person name="Macmil S.L."/>
            <person name="Magdelenat G."/>
            <person name="Matthews L."/>
            <person name="McCorrison J."/>
            <person name="Monaghan E.L."/>
            <person name="Mun J.H."/>
            <person name="Najar F.Z."/>
            <person name="Nicholson C."/>
            <person name="Noirot C."/>
            <person name="O'Bleness M."/>
            <person name="Paule C.R."/>
            <person name="Poulain J."/>
            <person name="Prion F."/>
            <person name="Qin B."/>
            <person name="Qu C."/>
            <person name="Retzel E.F."/>
            <person name="Riddle C."/>
            <person name="Sallet E."/>
            <person name="Samain S."/>
            <person name="Samson N."/>
            <person name="Sanders I."/>
            <person name="Saurat O."/>
            <person name="Scarpelli C."/>
            <person name="Schiex T."/>
            <person name="Segurens B."/>
            <person name="Severin A.J."/>
            <person name="Sherrier D.J."/>
            <person name="Shi R."/>
            <person name="Sims S."/>
            <person name="Singer S.R."/>
            <person name="Sinharoy S."/>
            <person name="Sterck L."/>
            <person name="Viollet A."/>
            <person name="Wang B.B."/>
            <person name="Wang K."/>
            <person name="Wang M."/>
            <person name="Wang X."/>
            <person name="Warfsmann J."/>
            <person name="Weissenbach J."/>
            <person name="White D.D."/>
            <person name="White J.D."/>
            <person name="Wiley G.B."/>
            <person name="Wincker P."/>
            <person name="Xing Y."/>
            <person name="Yang L."/>
            <person name="Yao Z."/>
            <person name="Ying F."/>
            <person name="Zhai J."/>
            <person name="Zhou L."/>
            <person name="Zuber A."/>
            <person name="Denarie J."/>
            <person name="Dixon R.A."/>
            <person name="May G.D."/>
            <person name="Schwartz D.C."/>
            <person name="Rogers J."/>
            <person name="Quetier F."/>
            <person name="Town C.D."/>
            <person name="Roe B.A."/>
        </authorList>
    </citation>
    <scope>NUCLEOTIDE SEQUENCE [LARGE SCALE GENOMIC DNA]</scope>
    <source>
        <strain evidence="7">A17</strain>
        <strain evidence="8 9">cv. Jemalong A17</strain>
    </source>
</reference>
<dbReference type="OrthoDB" id="2126698at2759"/>
<feature type="transmembrane region" description="Helical" evidence="6">
    <location>
        <begin position="430"/>
        <end position="452"/>
    </location>
</feature>
<keyword evidence="9" id="KW-1185">Reference proteome</keyword>
<proteinExistence type="inferred from homology"/>
<dbReference type="GO" id="GO:0005774">
    <property type="term" value="C:vacuolar membrane"/>
    <property type="evidence" value="ECO:0000318"/>
    <property type="project" value="GO_Central"/>
</dbReference>
<feature type="transmembrane region" description="Helical" evidence="6">
    <location>
        <begin position="207"/>
        <end position="230"/>
    </location>
</feature>
<sequence>MASTENYQPLITAVEDEEWSNPNVVMRDLSSERVEEILGRRISVVGWLKLIAWESRLLWYLSGASIVVSAFCFMFSTVTLMFTGHLGSLPLAGASIACIGIQGLAFGIMIGMASAVQTYCGQTYGAKRYNAMGIIFQKALILHLGAAMILSFLYWYCGPILKAMGQAEEIAQEGQIFAHGLIPQLYALALSYPMQRFLQAQNIVNPLAYMVFGVFCLHILLNWVVIYVLGYGVFEAALTLSFSWWVFALMNGFYILLSPSCKESWTGFSRRAFIGIWPYFKITIASAVMLCLEIWCSRAMILLSGLLPADPTISLDSISICMNYWIWDMSFMLGLCSATSVRVSNELGAAHPRLARFSVIVVNGTSLLISIVFSALILIFRVSLSKLFTNDSTLIEAVSHLIPLLAISVLLNGIQPILSGVAIGSGWQDLVAYVNLAAYYLVGLPIGCVLGFKTSLGVAGMWWGMIVGILLQTLILIILTVRTDWDKEVEKAIARVNSEAGKLDLVDNI</sequence>
<feature type="transmembrane region" description="Helical" evidence="6">
    <location>
        <begin position="400"/>
        <end position="423"/>
    </location>
</feature>
<dbReference type="Proteomes" id="UP000002051">
    <property type="component" value="Chromosome 8"/>
</dbReference>
<dbReference type="EMBL" id="CM001224">
    <property type="protein sequence ID" value="AET03173.1"/>
    <property type="molecule type" value="Genomic_DNA"/>
</dbReference>
<dbReference type="HOGENOM" id="CLU_012893_1_4_1"/>
<dbReference type="STRING" id="3880.G7LG59"/>
<dbReference type="GO" id="GO:0022857">
    <property type="term" value="F:transmembrane transporter activity"/>
    <property type="evidence" value="ECO:0000318"/>
    <property type="project" value="GO_Central"/>
</dbReference>
<dbReference type="AlphaFoldDB" id="G7LG59"/>
<keyword evidence="4 6" id="KW-1133">Transmembrane helix</keyword>
<evidence type="ECO:0000313" key="9">
    <source>
        <dbReference type="Proteomes" id="UP000002051"/>
    </source>
</evidence>
<feature type="transmembrane region" description="Helical" evidence="6">
    <location>
        <begin position="94"/>
        <end position="115"/>
    </location>
</feature>
<accession>G7LG59</accession>
<dbReference type="PaxDb" id="3880-AES59697"/>
<reference evidence="8" key="3">
    <citation type="submission" date="2015-04" db="UniProtKB">
        <authorList>
            <consortium name="EnsemblPlants"/>
        </authorList>
    </citation>
    <scope>IDENTIFICATION</scope>
    <source>
        <strain evidence="8">cv. Jemalong A17</strain>
    </source>
</reference>
<evidence type="ECO:0000256" key="5">
    <source>
        <dbReference type="ARBA" id="ARBA00023136"/>
    </source>
</evidence>
<feature type="transmembrane region" description="Helical" evidence="6">
    <location>
        <begin position="135"/>
        <end position="156"/>
    </location>
</feature>
<evidence type="ECO:0000256" key="1">
    <source>
        <dbReference type="ARBA" id="ARBA00004141"/>
    </source>
</evidence>
<feature type="transmembrane region" description="Helical" evidence="6">
    <location>
        <begin position="357"/>
        <end position="380"/>
    </location>
</feature>
<evidence type="ECO:0000256" key="2">
    <source>
        <dbReference type="ARBA" id="ARBA00010199"/>
    </source>
</evidence>
<comment type="subcellular location">
    <subcellularLocation>
        <location evidence="1">Membrane</location>
        <topology evidence="1">Multi-pass membrane protein</topology>
    </subcellularLocation>
</comment>
<dbReference type="Pfam" id="PF01554">
    <property type="entry name" value="MatE"/>
    <property type="match status" value="2"/>
</dbReference>
<reference evidence="7 9" key="2">
    <citation type="journal article" date="2014" name="BMC Genomics">
        <title>An improved genome release (version Mt4.0) for the model legume Medicago truncatula.</title>
        <authorList>
            <person name="Tang H."/>
            <person name="Krishnakumar V."/>
            <person name="Bidwell S."/>
            <person name="Rosen B."/>
            <person name="Chan A."/>
            <person name="Zhou S."/>
            <person name="Gentzbittel L."/>
            <person name="Childs K.L."/>
            <person name="Yandell M."/>
            <person name="Gundlach H."/>
            <person name="Mayer K.F."/>
            <person name="Schwartz D.C."/>
            <person name="Town C.D."/>
        </authorList>
    </citation>
    <scope>GENOME REANNOTATION</scope>
    <source>
        <strain evidence="8 9">cv. Jemalong A17</strain>
    </source>
</reference>
<comment type="similarity">
    <text evidence="2 6">Belongs to the multi antimicrobial extrusion (MATE) (TC 2.A.66.1) family.</text>
</comment>
<keyword evidence="5 6" id="KW-0472">Membrane</keyword>
<dbReference type="GO" id="GO:1990961">
    <property type="term" value="P:xenobiotic detoxification by transmembrane export across the plasma membrane"/>
    <property type="evidence" value="ECO:0007669"/>
    <property type="project" value="InterPro"/>
</dbReference>
<evidence type="ECO:0000313" key="7">
    <source>
        <dbReference type="EMBL" id="AET03173.1"/>
    </source>
</evidence>
<dbReference type="EnsemblPlants" id="AET03173">
    <property type="protein sequence ID" value="AET03173"/>
    <property type="gene ID" value="MTR_8g063590"/>
</dbReference>
<dbReference type="InterPro" id="IPR002528">
    <property type="entry name" value="MATE_fam"/>
</dbReference>
<dbReference type="GO" id="GO:0042910">
    <property type="term" value="F:xenobiotic transmembrane transporter activity"/>
    <property type="evidence" value="ECO:0007669"/>
    <property type="project" value="InterPro"/>
</dbReference>
<protein>
    <recommendedName>
        <fullName evidence="6">Protein DETOXIFICATION</fullName>
    </recommendedName>
    <alternativeName>
        <fullName evidence="6">Multidrug and toxic compound extrusion protein</fullName>
    </alternativeName>
</protein>